<feature type="domain" description="DUF1540" evidence="1">
    <location>
        <begin position="5"/>
        <end position="42"/>
    </location>
</feature>
<sequence length="104" mass="11013">MPNLMCNVTTCGHNKNSLCCKDGIQVGGSQAFVSETTCCESFIEKTKEFLNSAEEPKAAMPVNCEAVNCVYNELGMCGAESISIAGGPVSSVSKTECNTFVPKF</sequence>
<dbReference type="Pfam" id="PF07561">
    <property type="entry name" value="DUF1540"/>
    <property type="match status" value="2"/>
</dbReference>
<evidence type="ECO:0000313" key="3">
    <source>
        <dbReference type="Proteomes" id="UP000662088"/>
    </source>
</evidence>
<keyword evidence="3" id="KW-1185">Reference proteome</keyword>
<proteinExistence type="predicted"/>
<organism evidence="2 3">
    <name type="scientific">Clostridium lentum</name>
    <dbReference type="NCBI Taxonomy" id="2763037"/>
    <lineage>
        <taxon>Bacteria</taxon>
        <taxon>Bacillati</taxon>
        <taxon>Bacillota</taxon>
        <taxon>Clostridia</taxon>
        <taxon>Eubacteriales</taxon>
        <taxon>Clostridiaceae</taxon>
        <taxon>Clostridium</taxon>
    </lineage>
</organism>
<dbReference type="InterPro" id="IPR011437">
    <property type="entry name" value="DUF1540"/>
</dbReference>
<accession>A0A8I0A6L5</accession>
<feature type="domain" description="DUF1540" evidence="1">
    <location>
        <begin position="62"/>
        <end position="100"/>
    </location>
</feature>
<reference evidence="2" key="1">
    <citation type="submission" date="2020-08" db="EMBL/GenBank/DDBJ databases">
        <title>Genome public.</title>
        <authorList>
            <person name="Liu C."/>
            <person name="Sun Q."/>
        </authorList>
    </citation>
    <scope>NUCLEOTIDE SEQUENCE</scope>
    <source>
        <strain evidence="2">NSJ-42</strain>
    </source>
</reference>
<comment type="caution">
    <text evidence="2">The sequence shown here is derived from an EMBL/GenBank/DDBJ whole genome shotgun (WGS) entry which is preliminary data.</text>
</comment>
<dbReference type="EMBL" id="JACOOQ010000008">
    <property type="protein sequence ID" value="MBC5640035.1"/>
    <property type="molecule type" value="Genomic_DNA"/>
</dbReference>
<evidence type="ECO:0000259" key="1">
    <source>
        <dbReference type="Pfam" id="PF07561"/>
    </source>
</evidence>
<protein>
    <submittedName>
        <fullName evidence="2">DUF1540 domain-containing protein</fullName>
    </submittedName>
</protein>
<name>A0A8I0A6L5_9CLOT</name>
<gene>
    <name evidence="2" type="ORF">H8R92_06235</name>
</gene>
<dbReference type="AlphaFoldDB" id="A0A8I0A6L5"/>
<evidence type="ECO:0000313" key="2">
    <source>
        <dbReference type="EMBL" id="MBC5640035.1"/>
    </source>
</evidence>
<dbReference type="Proteomes" id="UP000662088">
    <property type="component" value="Unassembled WGS sequence"/>
</dbReference>